<reference evidence="3 4" key="1">
    <citation type="submission" date="2024-02" db="EMBL/GenBank/DDBJ databases">
        <title>A novel Wenzhouxiangellaceae bacterium, isolated from coastal sediments.</title>
        <authorList>
            <person name="Du Z.-J."/>
            <person name="Ye Y.-Q."/>
            <person name="Zhang X.-Y."/>
        </authorList>
    </citation>
    <scope>NUCLEOTIDE SEQUENCE [LARGE SCALE GENOMIC DNA]</scope>
    <source>
        <strain evidence="3 4">CH-27</strain>
    </source>
</reference>
<evidence type="ECO:0000256" key="1">
    <source>
        <dbReference type="SAM" id="MobiDB-lite"/>
    </source>
</evidence>
<feature type="signal peptide" evidence="2">
    <location>
        <begin position="1"/>
        <end position="31"/>
    </location>
</feature>
<dbReference type="EMBL" id="JAZHOG010000014">
    <property type="protein sequence ID" value="MEJ8569467.1"/>
    <property type="molecule type" value="Genomic_DNA"/>
</dbReference>
<evidence type="ECO:0008006" key="5">
    <source>
        <dbReference type="Google" id="ProtNLM"/>
    </source>
</evidence>
<feature type="compositionally biased region" description="Basic and acidic residues" evidence="1">
    <location>
        <begin position="159"/>
        <end position="176"/>
    </location>
</feature>
<protein>
    <recommendedName>
        <fullName evidence="5">Lipoprotein</fullName>
    </recommendedName>
</protein>
<dbReference type="Proteomes" id="UP001359886">
    <property type="component" value="Unassembled WGS sequence"/>
</dbReference>
<organism evidence="3 4">
    <name type="scientific">Elongatibacter sediminis</name>
    <dbReference type="NCBI Taxonomy" id="3119006"/>
    <lineage>
        <taxon>Bacteria</taxon>
        <taxon>Pseudomonadati</taxon>
        <taxon>Pseudomonadota</taxon>
        <taxon>Gammaproteobacteria</taxon>
        <taxon>Chromatiales</taxon>
        <taxon>Wenzhouxiangellaceae</taxon>
        <taxon>Elongatibacter</taxon>
    </lineage>
</organism>
<dbReference type="RefSeq" id="WP_354696792.1">
    <property type="nucleotide sequence ID" value="NZ_JAZHOG010000014.1"/>
</dbReference>
<accession>A0AAW9RH11</accession>
<feature type="compositionally biased region" description="Low complexity" evidence="1">
    <location>
        <begin position="250"/>
        <end position="264"/>
    </location>
</feature>
<evidence type="ECO:0000256" key="2">
    <source>
        <dbReference type="SAM" id="SignalP"/>
    </source>
</evidence>
<evidence type="ECO:0000313" key="3">
    <source>
        <dbReference type="EMBL" id="MEJ8569467.1"/>
    </source>
</evidence>
<comment type="caution">
    <text evidence="3">The sequence shown here is derived from an EMBL/GenBank/DDBJ whole genome shotgun (WGS) entry which is preliminary data.</text>
</comment>
<feature type="compositionally biased region" description="Low complexity" evidence="1">
    <location>
        <begin position="231"/>
        <end position="242"/>
    </location>
</feature>
<feature type="region of interest" description="Disordered" evidence="1">
    <location>
        <begin position="137"/>
        <end position="275"/>
    </location>
</feature>
<dbReference type="PROSITE" id="PS51257">
    <property type="entry name" value="PROKAR_LIPOPROTEIN"/>
    <property type="match status" value="1"/>
</dbReference>
<keyword evidence="2" id="KW-0732">Signal</keyword>
<proteinExistence type="predicted"/>
<keyword evidence="4" id="KW-1185">Reference proteome</keyword>
<gene>
    <name evidence="3" type="ORF">V3330_17705</name>
</gene>
<sequence length="275" mass="30560">MKNPIPGWNARNRVLLLASCLVVGLAGCASQGQTRPYDLGTRGTVDVPGYAVANYDSRSWAYDHALYYPWWSMDRFYLGFHPWRPWGYGRWSYGYPYRAGYFPADAWGWPYRPYGPYGAWYGHVGYAPYGYDSPVKPARPEPRPVDSHGGLRISGGDRPGFENGERRRDTMRRGRPGESGNGAATEQRPVMTSPRTDGRGLTVVGGRDNKVGISRTQPVTKGQDAARSRVSTAPRVRSRPAATPRPRPVAPATNRRSPAAANRPGGRGRRDHDPR</sequence>
<feature type="chain" id="PRO_5043510961" description="Lipoprotein" evidence="2">
    <location>
        <begin position="32"/>
        <end position="275"/>
    </location>
</feature>
<dbReference type="AlphaFoldDB" id="A0AAW9RH11"/>
<name>A0AAW9RH11_9GAMM</name>
<evidence type="ECO:0000313" key="4">
    <source>
        <dbReference type="Proteomes" id="UP001359886"/>
    </source>
</evidence>